<evidence type="ECO:0000256" key="2">
    <source>
        <dbReference type="ARBA" id="ARBA00022448"/>
    </source>
</evidence>
<keyword evidence="8" id="KW-1185">Reference proteome</keyword>
<dbReference type="InterPro" id="IPR024671">
    <property type="entry name" value="Atg22-like"/>
</dbReference>
<comment type="caution">
    <text evidence="7">The sequence shown here is derived from an EMBL/GenBank/DDBJ whole genome shotgun (WGS) entry which is preliminary data.</text>
</comment>
<feature type="transmembrane region" description="Helical" evidence="6">
    <location>
        <begin position="314"/>
        <end position="332"/>
    </location>
</feature>
<feature type="transmembrane region" description="Helical" evidence="6">
    <location>
        <begin position="159"/>
        <end position="182"/>
    </location>
</feature>
<keyword evidence="2" id="KW-0813">Transport</keyword>
<dbReference type="SUPFAM" id="SSF103473">
    <property type="entry name" value="MFS general substrate transporter"/>
    <property type="match status" value="1"/>
</dbReference>
<dbReference type="PANTHER" id="PTHR23519">
    <property type="entry name" value="AUTOPHAGY-RELATED PROTEIN 22"/>
    <property type="match status" value="1"/>
</dbReference>
<keyword evidence="3 6" id="KW-0812">Transmembrane</keyword>
<proteinExistence type="predicted"/>
<feature type="transmembrane region" description="Helical" evidence="6">
    <location>
        <begin position="118"/>
        <end position="138"/>
    </location>
</feature>
<dbReference type="Proteomes" id="UP001598114">
    <property type="component" value="Unassembled WGS sequence"/>
</dbReference>
<accession>A0ABW6CXT1</accession>
<feature type="transmembrane region" description="Helical" evidence="6">
    <location>
        <begin position="403"/>
        <end position="422"/>
    </location>
</feature>
<sequence length="435" mass="48786">MKNELNNPKVLNAWAFYDWANSVHSLTITSAIFPIYYPFAAVSASGNKEIDFLGMHLSNTVIFSYTVSCAFLLLAILMPLLSGIADYKGNKKSFMRFFCYLGSFSCISLYFFEKGNYYIGTFGFLFSIIGWGGSMVFYNSFLPEIASPDRFDQLSAKGFTMGYIGSVLLLIQNLTMVMMPQWYGNLSGDLASRISFLSVGIWWLVFAQIPFHYLPEGNKRMHRGENIWLGGWKELKKVYEEVKNIGALKRFLASFFLFNMGAQTVMFLGALFGSEELHLPTDALIITILLIQLVAIPGAYFCAKLSQRFGNIQALLAIVIVWVAICGFAYTVNDQFNFYLLATGIGFVMGGIQSNSRATFAKMCPPNEQDTSSYFSFYDACDRLSTVLGTFIFGLIIQLTGNMRLGILILGLVFIASIYFLLKIRRTEQLQAILG</sequence>
<organism evidence="7 8">
    <name type="scientific">Aquirufa echingensis</name>
    <dbReference type="NCBI Taxonomy" id="3096516"/>
    <lineage>
        <taxon>Bacteria</taxon>
        <taxon>Pseudomonadati</taxon>
        <taxon>Bacteroidota</taxon>
        <taxon>Cytophagia</taxon>
        <taxon>Cytophagales</taxon>
        <taxon>Flectobacillaceae</taxon>
        <taxon>Aquirufa</taxon>
    </lineage>
</organism>
<evidence type="ECO:0000256" key="3">
    <source>
        <dbReference type="ARBA" id="ARBA00022692"/>
    </source>
</evidence>
<feature type="transmembrane region" description="Helical" evidence="6">
    <location>
        <begin position="338"/>
        <end position="356"/>
    </location>
</feature>
<dbReference type="InterPro" id="IPR036259">
    <property type="entry name" value="MFS_trans_sf"/>
</dbReference>
<reference evidence="7 8" key="1">
    <citation type="submission" date="2024-03" db="EMBL/GenBank/DDBJ databases">
        <title>Aquirufa genome sequencing.</title>
        <authorList>
            <person name="Pitt A."/>
            <person name="Hahn M.W."/>
        </authorList>
    </citation>
    <scope>NUCLEOTIDE SEQUENCE [LARGE SCALE GENOMIC DNA]</scope>
    <source>
        <strain evidence="7 8">PLAD-142S6K</strain>
    </source>
</reference>
<protein>
    <submittedName>
        <fullName evidence="7">MFS transporter</fullName>
    </submittedName>
</protein>
<keyword evidence="4 6" id="KW-1133">Transmembrane helix</keyword>
<feature type="transmembrane region" description="Helical" evidence="6">
    <location>
        <begin position="62"/>
        <end position="81"/>
    </location>
</feature>
<feature type="transmembrane region" description="Helical" evidence="6">
    <location>
        <begin position="93"/>
        <end position="112"/>
    </location>
</feature>
<evidence type="ECO:0000313" key="8">
    <source>
        <dbReference type="Proteomes" id="UP001598114"/>
    </source>
</evidence>
<dbReference type="PANTHER" id="PTHR23519:SF1">
    <property type="entry name" value="AUTOPHAGY-RELATED PROTEIN 22"/>
    <property type="match status" value="1"/>
</dbReference>
<feature type="transmembrane region" description="Helical" evidence="6">
    <location>
        <begin position="284"/>
        <end position="302"/>
    </location>
</feature>
<dbReference type="Gene3D" id="1.20.1250.20">
    <property type="entry name" value="MFS general substrate transporter like domains"/>
    <property type="match status" value="1"/>
</dbReference>
<name>A0ABW6CXT1_9BACT</name>
<feature type="transmembrane region" description="Helical" evidence="6">
    <location>
        <begin position="251"/>
        <end position="272"/>
    </location>
</feature>
<gene>
    <name evidence="7" type="ORF">SKC38_05880</name>
</gene>
<comment type="subcellular location">
    <subcellularLocation>
        <location evidence="1">Endomembrane system</location>
        <topology evidence="1">Multi-pass membrane protein</topology>
    </subcellularLocation>
</comment>
<feature type="transmembrane region" description="Helical" evidence="6">
    <location>
        <begin position="377"/>
        <end position="397"/>
    </location>
</feature>
<evidence type="ECO:0000256" key="5">
    <source>
        <dbReference type="ARBA" id="ARBA00023136"/>
    </source>
</evidence>
<dbReference type="RefSeq" id="WP_377975961.1">
    <property type="nucleotide sequence ID" value="NZ_JBBKYA010000003.1"/>
</dbReference>
<dbReference type="Pfam" id="PF11700">
    <property type="entry name" value="ATG22"/>
    <property type="match status" value="1"/>
</dbReference>
<keyword evidence="5 6" id="KW-0472">Membrane</keyword>
<feature type="transmembrane region" description="Helical" evidence="6">
    <location>
        <begin position="194"/>
        <end position="214"/>
    </location>
</feature>
<evidence type="ECO:0000256" key="4">
    <source>
        <dbReference type="ARBA" id="ARBA00022989"/>
    </source>
</evidence>
<evidence type="ECO:0000313" key="7">
    <source>
        <dbReference type="EMBL" id="MFD3275752.1"/>
    </source>
</evidence>
<dbReference type="EMBL" id="JBBKYA010000003">
    <property type="protein sequence ID" value="MFD3275752.1"/>
    <property type="molecule type" value="Genomic_DNA"/>
</dbReference>
<dbReference type="InterPro" id="IPR050495">
    <property type="entry name" value="ATG22/LtaA_families"/>
</dbReference>
<evidence type="ECO:0000256" key="1">
    <source>
        <dbReference type="ARBA" id="ARBA00004127"/>
    </source>
</evidence>
<evidence type="ECO:0000256" key="6">
    <source>
        <dbReference type="SAM" id="Phobius"/>
    </source>
</evidence>